<dbReference type="PANTHER" id="PTHR43547">
    <property type="entry name" value="TWO-COMPONENT HISTIDINE KINASE"/>
    <property type="match status" value="1"/>
</dbReference>
<dbReference type="SUPFAM" id="SSF55785">
    <property type="entry name" value="PYP-like sensor domain (PAS domain)"/>
    <property type="match status" value="1"/>
</dbReference>
<feature type="domain" description="Response regulatory" evidence="10">
    <location>
        <begin position="595"/>
        <end position="711"/>
    </location>
</feature>
<feature type="domain" description="PAS" evidence="11">
    <location>
        <begin position="218"/>
        <end position="262"/>
    </location>
</feature>
<evidence type="ECO:0000313" key="13">
    <source>
        <dbReference type="EMBL" id="QEH34530.1"/>
    </source>
</evidence>
<keyword evidence="4 13" id="KW-0808">Transferase</keyword>
<accession>A0A5B9W3K7</accession>
<feature type="region of interest" description="Disordered" evidence="8">
    <location>
        <begin position="1"/>
        <end position="41"/>
    </location>
</feature>
<feature type="domain" description="Histidine kinase" evidence="9">
    <location>
        <begin position="354"/>
        <end position="571"/>
    </location>
</feature>
<feature type="region of interest" description="Disordered" evidence="8">
    <location>
        <begin position="707"/>
        <end position="733"/>
    </location>
</feature>
<dbReference type="InterPro" id="IPR004358">
    <property type="entry name" value="Sig_transdc_His_kin-like_C"/>
</dbReference>
<dbReference type="InterPro" id="IPR003594">
    <property type="entry name" value="HATPase_dom"/>
</dbReference>
<evidence type="ECO:0000256" key="5">
    <source>
        <dbReference type="ARBA" id="ARBA00022777"/>
    </source>
</evidence>
<dbReference type="CDD" id="cd00082">
    <property type="entry name" value="HisKA"/>
    <property type="match status" value="1"/>
</dbReference>
<dbReference type="InterPro" id="IPR001789">
    <property type="entry name" value="Sig_transdc_resp-reg_receiver"/>
</dbReference>
<evidence type="ECO:0000259" key="11">
    <source>
        <dbReference type="PROSITE" id="PS50112"/>
    </source>
</evidence>
<dbReference type="InterPro" id="IPR005467">
    <property type="entry name" value="His_kinase_dom"/>
</dbReference>
<dbReference type="NCBIfam" id="TIGR00229">
    <property type="entry name" value="sensory_box"/>
    <property type="match status" value="1"/>
</dbReference>
<dbReference type="Gene3D" id="3.30.565.10">
    <property type="entry name" value="Histidine kinase-like ATPase, C-terminal domain"/>
    <property type="match status" value="1"/>
</dbReference>
<dbReference type="SUPFAM" id="SSF47384">
    <property type="entry name" value="Homodimeric domain of signal transducing histidine kinase"/>
    <property type="match status" value="1"/>
</dbReference>
<proteinExistence type="predicted"/>
<dbReference type="Pfam" id="PF00072">
    <property type="entry name" value="Response_reg"/>
    <property type="match status" value="2"/>
</dbReference>
<dbReference type="InterPro" id="IPR000700">
    <property type="entry name" value="PAS-assoc_C"/>
</dbReference>
<dbReference type="SMART" id="SM00448">
    <property type="entry name" value="REC"/>
    <property type="match status" value="2"/>
</dbReference>
<dbReference type="PRINTS" id="PR00344">
    <property type="entry name" value="BCTRLSENSOR"/>
</dbReference>
<reference evidence="13 14" key="1">
    <citation type="submission" date="2019-08" db="EMBL/GenBank/DDBJ databases">
        <title>Deep-cultivation of Planctomycetes and their phenomic and genomic characterization uncovers novel biology.</title>
        <authorList>
            <person name="Wiegand S."/>
            <person name="Jogler M."/>
            <person name="Boedeker C."/>
            <person name="Pinto D."/>
            <person name="Vollmers J."/>
            <person name="Rivas-Marin E."/>
            <person name="Kohn T."/>
            <person name="Peeters S.H."/>
            <person name="Heuer A."/>
            <person name="Rast P."/>
            <person name="Oberbeckmann S."/>
            <person name="Bunk B."/>
            <person name="Jeske O."/>
            <person name="Meyerdierks A."/>
            <person name="Storesund J.E."/>
            <person name="Kallscheuer N."/>
            <person name="Luecker S."/>
            <person name="Lage O.M."/>
            <person name="Pohl T."/>
            <person name="Merkel B.J."/>
            <person name="Hornburger P."/>
            <person name="Mueller R.-W."/>
            <person name="Bruemmer F."/>
            <person name="Labrenz M."/>
            <person name="Spormann A.M."/>
            <person name="Op den Camp H."/>
            <person name="Overmann J."/>
            <person name="Amann R."/>
            <person name="Jetten M.S.M."/>
            <person name="Mascher T."/>
            <person name="Medema M.H."/>
            <person name="Devos D.P."/>
            <person name="Kaster A.-K."/>
            <person name="Ovreas L."/>
            <person name="Rohde M."/>
            <person name="Galperin M.Y."/>
            <person name="Jogler C."/>
        </authorList>
    </citation>
    <scope>NUCLEOTIDE SEQUENCE [LARGE SCALE GENOMIC DNA]</scope>
    <source>
        <strain evidence="13 14">OJF2</strain>
    </source>
</reference>
<evidence type="ECO:0000259" key="9">
    <source>
        <dbReference type="PROSITE" id="PS50109"/>
    </source>
</evidence>
<dbReference type="GO" id="GO:0000155">
    <property type="term" value="F:phosphorelay sensor kinase activity"/>
    <property type="evidence" value="ECO:0007669"/>
    <property type="project" value="InterPro"/>
</dbReference>
<dbReference type="PROSITE" id="PS50113">
    <property type="entry name" value="PAC"/>
    <property type="match status" value="1"/>
</dbReference>
<dbReference type="Pfam" id="PF02518">
    <property type="entry name" value="HATPase_c"/>
    <property type="match status" value="1"/>
</dbReference>
<feature type="modified residue" description="4-aspartylphosphate" evidence="6">
    <location>
        <position position="92"/>
    </location>
</feature>
<dbReference type="SMART" id="SM00387">
    <property type="entry name" value="HATPase_c"/>
    <property type="match status" value="1"/>
</dbReference>
<evidence type="ECO:0000256" key="4">
    <source>
        <dbReference type="ARBA" id="ARBA00022679"/>
    </source>
</evidence>
<evidence type="ECO:0000256" key="6">
    <source>
        <dbReference type="PROSITE-ProRule" id="PRU00169"/>
    </source>
</evidence>
<dbReference type="SMART" id="SM00388">
    <property type="entry name" value="HisKA"/>
    <property type="match status" value="1"/>
</dbReference>
<dbReference type="OrthoDB" id="9813394at2"/>
<feature type="domain" description="Response regulatory" evidence="10">
    <location>
        <begin position="43"/>
        <end position="160"/>
    </location>
</feature>
<dbReference type="InterPro" id="IPR036097">
    <property type="entry name" value="HisK_dim/P_sf"/>
</dbReference>
<dbReference type="InterPro" id="IPR035965">
    <property type="entry name" value="PAS-like_dom_sf"/>
</dbReference>
<dbReference type="CDD" id="cd17580">
    <property type="entry name" value="REC_2_DhkD-like"/>
    <property type="match status" value="1"/>
</dbReference>
<keyword evidence="3 6" id="KW-0597">Phosphoprotein</keyword>
<dbReference type="PANTHER" id="PTHR43547:SF2">
    <property type="entry name" value="HYBRID SIGNAL TRANSDUCTION HISTIDINE KINASE C"/>
    <property type="match status" value="1"/>
</dbReference>
<keyword evidence="14" id="KW-1185">Reference proteome</keyword>
<dbReference type="InterPro" id="IPR003661">
    <property type="entry name" value="HisK_dim/P_dom"/>
</dbReference>
<comment type="catalytic activity">
    <reaction evidence="1">
        <text>ATP + protein L-histidine = ADP + protein N-phospho-L-histidine.</text>
        <dbReference type="EC" id="2.7.13.3"/>
    </reaction>
</comment>
<dbReference type="Gene3D" id="1.10.287.130">
    <property type="match status" value="1"/>
</dbReference>
<dbReference type="EC" id="2.7.13.3" evidence="2"/>
<dbReference type="SUPFAM" id="SSF52172">
    <property type="entry name" value="CheY-like"/>
    <property type="match status" value="2"/>
</dbReference>
<feature type="compositionally biased region" description="Low complexity" evidence="8">
    <location>
        <begin position="15"/>
        <end position="26"/>
    </location>
</feature>
<dbReference type="InterPro" id="IPR000014">
    <property type="entry name" value="PAS"/>
</dbReference>
<dbReference type="CDD" id="cd00130">
    <property type="entry name" value="PAS"/>
    <property type="match status" value="1"/>
</dbReference>
<evidence type="ECO:0000256" key="3">
    <source>
        <dbReference type="ARBA" id="ARBA00022553"/>
    </source>
</evidence>
<gene>
    <name evidence="13" type="primary">arcB_2</name>
    <name evidence="13" type="ORF">OJF2_30700</name>
</gene>
<feature type="region of interest" description="Disordered" evidence="8">
    <location>
        <begin position="570"/>
        <end position="589"/>
    </location>
</feature>
<evidence type="ECO:0000256" key="7">
    <source>
        <dbReference type="SAM" id="Coils"/>
    </source>
</evidence>
<evidence type="ECO:0000313" key="14">
    <source>
        <dbReference type="Proteomes" id="UP000324233"/>
    </source>
</evidence>
<dbReference type="SUPFAM" id="SSF55874">
    <property type="entry name" value="ATPase domain of HSP90 chaperone/DNA topoisomerase II/histidine kinase"/>
    <property type="match status" value="1"/>
</dbReference>
<evidence type="ECO:0000256" key="2">
    <source>
        <dbReference type="ARBA" id="ARBA00012438"/>
    </source>
</evidence>
<protein>
    <recommendedName>
        <fullName evidence="2">histidine kinase</fullName>
        <ecNumber evidence="2">2.7.13.3</ecNumber>
    </recommendedName>
</protein>
<feature type="domain" description="PAC" evidence="12">
    <location>
        <begin position="287"/>
        <end position="343"/>
    </location>
</feature>
<dbReference type="Proteomes" id="UP000324233">
    <property type="component" value="Chromosome"/>
</dbReference>
<dbReference type="Gene3D" id="3.30.450.20">
    <property type="entry name" value="PAS domain"/>
    <property type="match status" value="1"/>
</dbReference>
<dbReference type="Gene3D" id="3.40.50.2300">
    <property type="match status" value="2"/>
</dbReference>
<feature type="compositionally biased region" description="Low complexity" evidence="8">
    <location>
        <begin position="717"/>
        <end position="733"/>
    </location>
</feature>
<sequence length="733" mass="79192">MRDSTRNEGIPEGVPPAASGRPAAAPECPPGPDAPPAGDEPIGILLVDDEPRNLTVLETVLDHPDYRLVRAVSAEQALLALVADEFAVLIVDIQMPGMSGLELAHMVKQRKKTACIPIIFLTAHYGEDRHVLDGYGAGGVDYLHKPIEPSILKSKVAVFADLHRKSREVARANEALREEVSARRHAEEQLRQLNEELERRVADRTADLVRANEALARREAELRSLAENSPDILARFDAALRPIFVNAAAEKVLGRPREAILGLAAGEAEVPGPLRLQWQQALRAVFASRRARAIEFDFPLRGKTRHYATRLIPEASPTGEVATVLAVTQDVTELKRTEEALQHADRRKDEFLATLAHELRNPLAPIRTGLHLLGLSQDPDLATRTREMMNRQLSHMVRLIDDLLDISRITSGKVTLRKEQVSLRAVAEAAVEASRPAIEAARHALSLDLPAERVTLPADPTRLAQVITNLLTNAAKYTPEGGRIELSAAGEGREAVIRVRDTGMGIPPAMLEEVFEMFTQVNRTLDRAQGGLGIGLALVKRLVELHGGAIAAASDGLGLGSTFTVRIPIPEPAGAGESPAAPPGAPASTSRAARRVLVVDDNEDMAEVLAGVLRLAGHEVRTALDGPGALEEARSFRADVVFLDIGLPGMSGYEVARRLRRDPASGDALIVALTGGGLDEDKRQAKEAGIDLHLTKPVEFPQIEEAFSRLPRREPPAAKAAGRAAAPRGKTRR</sequence>
<organism evidence="13 14">
    <name type="scientific">Aquisphaera giovannonii</name>
    <dbReference type="NCBI Taxonomy" id="406548"/>
    <lineage>
        <taxon>Bacteria</taxon>
        <taxon>Pseudomonadati</taxon>
        <taxon>Planctomycetota</taxon>
        <taxon>Planctomycetia</taxon>
        <taxon>Isosphaerales</taxon>
        <taxon>Isosphaeraceae</taxon>
        <taxon>Aquisphaera</taxon>
    </lineage>
</organism>
<dbReference type="InterPro" id="IPR013656">
    <property type="entry name" value="PAS_4"/>
</dbReference>
<feature type="modified residue" description="4-aspartylphosphate" evidence="6">
    <location>
        <position position="644"/>
    </location>
</feature>
<dbReference type="SMART" id="SM00091">
    <property type="entry name" value="PAS"/>
    <property type="match status" value="1"/>
</dbReference>
<dbReference type="RefSeq" id="WP_148594442.1">
    <property type="nucleotide sequence ID" value="NZ_CP042997.1"/>
</dbReference>
<keyword evidence="5" id="KW-0418">Kinase</keyword>
<dbReference type="PROSITE" id="PS50112">
    <property type="entry name" value="PAS"/>
    <property type="match status" value="1"/>
</dbReference>
<dbReference type="FunFam" id="3.30.565.10:FF:000006">
    <property type="entry name" value="Sensor histidine kinase WalK"/>
    <property type="match status" value="1"/>
</dbReference>
<dbReference type="AlphaFoldDB" id="A0A5B9W3K7"/>
<dbReference type="PROSITE" id="PS50110">
    <property type="entry name" value="RESPONSE_REGULATORY"/>
    <property type="match status" value="2"/>
</dbReference>
<dbReference type="Pfam" id="PF00512">
    <property type="entry name" value="HisKA"/>
    <property type="match status" value="1"/>
</dbReference>
<evidence type="ECO:0000259" key="10">
    <source>
        <dbReference type="PROSITE" id="PS50110"/>
    </source>
</evidence>
<feature type="coiled-coil region" evidence="7">
    <location>
        <begin position="169"/>
        <end position="228"/>
    </location>
</feature>
<evidence type="ECO:0000256" key="1">
    <source>
        <dbReference type="ARBA" id="ARBA00000085"/>
    </source>
</evidence>
<dbReference type="EMBL" id="CP042997">
    <property type="protein sequence ID" value="QEH34530.1"/>
    <property type="molecule type" value="Genomic_DNA"/>
</dbReference>
<dbReference type="PROSITE" id="PS50109">
    <property type="entry name" value="HIS_KIN"/>
    <property type="match status" value="1"/>
</dbReference>
<evidence type="ECO:0000256" key="8">
    <source>
        <dbReference type="SAM" id="MobiDB-lite"/>
    </source>
</evidence>
<dbReference type="KEGG" id="agv:OJF2_30700"/>
<keyword evidence="7" id="KW-0175">Coiled coil</keyword>
<evidence type="ECO:0000259" key="12">
    <source>
        <dbReference type="PROSITE" id="PS50113"/>
    </source>
</evidence>
<dbReference type="Pfam" id="PF08448">
    <property type="entry name" value="PAS_4"/>
    <property type="match status" value="1"/>
</dbReference>
<name>A0A5B9W3K7_9BACT</name>
<dbReference type="InterPro" id="IPR036890">
    <property type="entry name" value="HATPase_C_sf"/>
</dbReference>
<dbReference type="InterPro" id="IPR011006">
    <property type="entry name" value="CheY-like_superfamily"/>
</dbReference>